<keyword evidence="4" id="KW-1185">Reference proteome</keyword>
<feature type="compositionally biased region" description="Low complexity" evidence="1">
    <location>
        <begin position="118"/>
        <end position="132"/>
    </location>
</feature>
<accession>A0A7W8BUP8</accession>
<evidence type="ECO:0000313" key="4">
    <source>
        <dbReference type="Proteomes" id="UP000568022"/>
    </source>
</evidence>
<feature type="domain" description="DNA-binding phage zinc finger" evidence="2">
    <location>
        <begin position="171"/>
        <end position="227"/>
    </location>
</feature>
<evidence type="ECO:0000256" key="1">
    <source>
        <dbReference type="SAM" id="MobiDB-lite"/>
    </source>
</evidence>
<name>A0A7W8BUP8_9ACTN</name>
<dbReference type="AlphaFoldDB" id="A0A7W8BUP8"/>
<reference evidence="3 4" key="1">
    <citation type="submission" date="2020-08" db="EMBL/GenBank/DDBJ databases">
        <title>Genomic Encyclopedia of Type Strains, Phase III (KMG-III): the genomes of soil and plant-associated and newly described type strains.</title>
        <authorList>
            <person name="Whitman W."/>
        </authorList>
    </citation>
    <scope>NUCLEOTIDE SEQUENCE [LARGE SCALE GENOMIC DNA]</scope>
    <source>
        <strain evidence="3 4">CECT 3226</strain>
    </source>
</reference>
<comment type="caution">
    <text evidence="3">The sequence shown here is derived from an EMBL/GenBank/DDBJ whole genome shotgun (WGS) entry which is preliminary data.</text>
</comment>
<proteinExistence type="predicted"/>
<feature type="region of interest" description="Disordered" evidence="1">
    <location>
        <begin position="113"/>
        <end position="132"/>
    </location>
</feature>
<dbReference type="InterPro" id="IPR056911">
    <property type="entry name" value="Phage_Znf_bind_put"/>
</dbReference>
<protein>
    <recommendedName>
        <fullName evidence="2">DNA-binding phage zinc finger domain-containing protein</fullName>
    </recommendedName>
</protein>
<dbReference type="Proteomes" id="UP000568022">
    <property type="component" value="Unassembled WGS sequence"/>
</dbReference>
<feature type="region of interest" description="Disordered" evidence="1">
    <location>
        <begin position="187"/>
        <end position="229"/>
    </location>
</feature>
<dbReference type="Pfam" id="PF24623">
    <property type="entry name" value="Phage_zn_bind_8"/>
    <property type="match status" value="1"/>
</dbReference>
<evidence type="ECO:0000313" key="3">
    <source>
        <dbReference type="EMBL" id="MBB5128473.1"/>
    </source>
</evidence>
<evidence type="ECO:0000259" key="2">
    <source>
        <dbReference type="Pfam" id="PF24623"/>
    </source>
</evidence>
<sequence length="229" mass="24492">MTPADAAELLTLCAAFDRRTVGEADARAWAAALNAVPLDDDARAAVARHYADTDRWITPAHVIQQRAKIRRDRIDRANVLYDGRPGETGAESIARRRALDRAIGDGRIAPQTATQAVGRAPGTAPPALTGGPAPDVAARLAAIGRRIPDDAAEQLHPYRARRAQRDALAAAGLPDPLTVPCPVETCRAAPGKPCSRPTRHGGRRHLTDPHPSRLDAVNARHHAHQEQPA</sequence>
<organism evidence="3 4">
    <name type="scientific">Streptomyces griseoloalbus</name>
    <dbReference type="NCBI Taxonomy" id="67303"/>
    <lineage>
        <taxon>Bacteria</taxon>
        <taxon>Bacillati</taxon>
        <taxon>Actinomycetota</taxon>
        <taxon>Actinomycetes</taxon>
        <taxon>Kitasatosporales</taxon>
        <taxon>Streptomycetaceae</taxon>
        <taxon>Streptomyces</taxon>
    </lineage>
</organism>
<dbReference type="EMBL" id="JACHJE010000013">
    <property type="protein sequence ID" value="MBB5128473.1"/>
    <property type="molecule type" value="Genomic_DNA"/>
</dbReference>
<gene>
    <name evidence="3" type="ORF">FHS32_005248</name>
</gene>